<dbReference type="eggNOG" id="COG0834">
    <property type="taxonomic scope" value="Bacteria"/>
</dbReference>
<reference evidence="4 5" key="1">
    <citation type="submission" date="2013-03" db="EMBL/GenBank/DDBJ databases">
        <title>The Genome Sequence of Enterococcus saccharolyticus ATCC_43076 (Illumina only assembly).</title>
        <authorList>
            <consortium name="The Broad Institute Genomics Platform"/>
            <consortium name="The Broad Institute Genome Sequencing Center for Infectious Disease"/>
            <person name="Earl A."/>
            <person name="Russ C."/>
            <person name="Gilmore M."/>
            <person name="Surin D."/>
            <person name="Walker B."/>
            <person name="Young S."/>
            <person name="Zeng Q."/>
            <person name="Gargeya S."/>
            <person name="Fitzgerald M."/>
            <person name="Haas B."/>
            <person name="Abouelleil A."/>
            <person name="Allen A.W."/>
            <person name="Alvarado L."/>
            <person name="Arachchi H.M."/>
            <person name="Berlin A.M."/>
            <person name="Chapman S.B."/>
            <person name="Gainer-Dewar J."/>
            <person name="Goldberg J."/>
            <person name="Griggs A."/>
            <person name="Gujja S."/>
            <person name="Hansen M."/>
            <person name="Howarth C."/>
            <person name="Imamovic A."/>
            <person name="Ireland A."/>
            <person name="Larimer J."/>
            <person name="McCowan C."/>
            <person name="Murphy C."/>
            <person name="Pearson M."/>
            <person name="Poon T.W."/>
            <person name="Priest M."/>
            <person name="Roberts A."/>
            <person name="Saif S."/>
            <person name="Shea T."/>
            <person name="Sisk P."/>
            <person name="Sykes S."/>
            <person name="Wortman J."/>
            <person name="Nusbaum C."/>
            <person name="Birren B."/>
        </authorList>
    </citation>
    <scope>NUCLEOTIDE SEQUENCE [LARGE SCALE GENOMIC DNA]</scope>
    <source>
        <strain evidence="4 5">ATCC 43076</strain>
    </source>
</reference>
<organism evidence="4 5">
    <name type="scientific">Enterococcus saccharolyticus subsp. saccharolyticus ATCC 43076</name>
    <dbReference type="NCBI Taxonomy" id="1139996"/>
    <lineage>
        <taxon>Bacteria</taxon>
        <taxon>Bacillati</taxon>
        <taxon>Bacillota</taxon>
        <taxon>Bacilli</taxon>
        <taxon>Lactobacillales</taxon>
        <taxon>Enterococcaceae</taxon>
        <taxon>Enterococcus</taxon>
    </lineage>
</organism>
<dbReference type="Pfam" id="PF00497">
    <property type="entry name" value="SBP_bac_3"/>
    <property type="match status" value="1"/>
</dbReference>
<comment type="caution">
    <text evidence="4">The sequence shown here is derived from an EMBL/GenBank/DDBJ whole genome shotgun (WGS) entry which is preliminary data.</text>
</comment>
<dbReference type="PROSITE" id="PS51257">
    <property type="entry name" value="PROKAR_LIPOPROTEIN"/>
    <property type="match status" value="1"/>
</dbReference>
<dbReference type="InterPro" id="IPR001638">
    <property type="entry name" value="Solute-binding_3/MltF_N"/>
</dbReference>
<dbReference type="PANTHER" id="PTHR35936">
    <property type="entry name" value="MEMBRANE-BOUND LYTIC MUREIN TRANSGLYCOSYLASE F"/>
    <property type="match status" value="1"/>
</dbReference>
<evidence type="ECO:0000259" key="3">
    <source>
        <dbReference type="SMART" id="SM00062"/>
    </source>
</evidence>
<dbReference type="EMBL" id="AHYT01000012">
    <property type="protein sequence ID" value="EOT25925.1"/>
    <property type="molecule type" value="Genomic_DNA"/>
</dbReference>
<proteinExistence type="predicted"/>
<dbReference type="AlphaFoldDB" id="S0NMI7"/>
<dbReference type="SMART" id="SM00062">
    <property type="entry name" value="PBPb"/>
    <property type="match status" value="1"/>
</dbReference>
<dbReference type="PATRIC" id="fig|1139996.3.peg.2350"/>
<name>S0NMI7_9ENTE</name>
<dbReference type="RefSeq" id="WP_016176148.1">
    <property type="nucleotide sequence ID" value="NZ_KE136391.1"/>
</dbReference>
<gene>
    <name evidence="4" type="ORF">OMQ_02395</name>
</gene>
<keyword evidence="5" id="KW-1185">Reference proteome</keyword>
<dbReference type="STRING" id="41997.RV16_GL000059"/>
<keyword evidence="1 2" id="KW-0732">Signal</keyword>
<evidence type="ECO:0000313" key="4">
    <source>
        <dbReference type="EMBL" id="EOT25925.1"/>
    </source>
</evidence>
<feature type="chain" id="PRO_5039460820" description="Solute-binding protein family 3/N-terminal domain-containing protein" evidence="2">
    <location>
        <begin position="20"/>
        <end position="283"/>
    </location>
</feature>
<protein>
    <recommendedName>
        <fullName evidence="3">Solute-binding protein family 3/N-terminal domain-containing protein</fullName>
    </recommendedName>
</protein>
<dbReference type="Proteomes" id="UP000014136">
    <property type="component" value="Unassembled WGS sequence"/>
</dbReference>
<evidence type="ECO:0000313" key="5">
    <source>
        <dbReference type="Proteomes" id="UP000014136"/>
    </source>
</evidence>
<accession>S0NMI7</accession>
<evidence type="ECO:0000256" key="2">
    <source>
        <dbReference type="SAM" id="SignalP"/>
    </source>
</evidence>
<feature type="signal peptide" evidence="2">
    <location>
        <begin position="1"/>
        <end position="19"/>
    </location>
</feature>
<dbReference type="Gene3D" id="3.40.190.10">
    <property type="entry name" value="Periplasmic binding protein-like II"/>
    <property type="match status" value="2"/>
</dbReference>
<evidence type="ECO:0000256" key="1">
    <source>
        <dbReference type="ARBA" id="ARBA00022729"/>
    </source>
</evidence>
<sequence>MKKNMIKGFLIILSVGILAGCSSGGTSSSNSEGTGNADFDKIMDKKELRVATASGYAPYEFIDLNASSTEVVGVDMAFAEKVAEELGVKLVVQDMTFGSILGSLTQGSVDLAIAGMSITEERKQSVDFSEPYLKSENRVIALNKNVDKFKTIDDLNDARLGAQQSTTQETIIQEAMTPKQTVTLEKIPDLILELLTENIDGIVIEDTVAQQYLISNPDIGFTDIEIPEEYRYKETAVAIKKGNQELVDAVNKVIQENQDNGNFDQWVLDYSEIAAQSAKTASK</sequence>
<dbReference type="HOGENOM" id="CLU_019602_18_2_9"/>
<dbReference type="OrthoDB" id="115856at2"/>
<dbReference type="PANTHER" id="PTHR35936:SF17">
    <property type="entry name" value="ARGININE-BINDING EXTRACELLULAR PROTEIN ARTP"/>
    <property type="match status" value="1"/>
</dbReference>
<feature type="domain" description="Solute-binding protein family 3/N-terminal" evidence="3">
    <location>
        <begin position="47"/>
        <end position="274"/>
    </location>
</feature>
<dbReference type="SUPFAM" id="SSF53850">
    <property type="entry name" value="Periplasmic binding protein-like II"/>
    <property type="match status" value="1"/>
</dbReference>